<feature type="region of interest" description="Disordered" evidence="1">
    <location>
        <begin position="1"/>
        <end position="20"/>
    </location>
</feature>
<evidence type="ECO:0000256" key="1">
    <source>
        <dbReference type="SAM" id="MobiDB-lite"/>
    </source>
</evidence>
<dbReference type="EMBL" id="BAFE01000009">
    <property type="protein sequence ID" value="GAB47334.1"/>
    <property type="molecule type" value="Genomic_DNA"/>
</dbReference>
<feature type="region of interest" description="Disordered" evidence="1">
    <location>
        <begin position="268"/>
        <end position="292"/>
    </location>
</feature>
<accession>H5UNM6</accession>
<comment type="caution">
    <text evidence="2">The sequence shown here is derived from an EMBL/GenBank/DDBJ whole genome shotgun (WGS) entry which is preliminary data.</text>
</comment>
<feature type="compositionally biased region" description="Basic and acidic residues" evidence="1">
    <location>
        <begin position="282"/>
        <end position="292"/>
    </location>
</feature>
<proteinExistence type="predicted"/>
<dbReference type="RefSeq" id="WP_009481232.1">
    <property type="nucleotide sequence ID" value="NZ_BAFE01000009.1"/>
</dbReference>
<dbReference type="Proteomes" id="UP000004367">
    <property type="component" value="Unassembled WGS sequence"/>
</dbReference>
<dbReference type="eggNOG" id="ENOG5032SNH">
    <property type="taxonomic scope" value="Bacteria"/>
</dbReference>
<keyword evidence="3" id="KW-1185">Reference proteome</keyword>
<gene>
    <name evidence="2" type="ORF">MOPEL_009_00240</name>
</gene>
<name>H5UNM6_9MICO</name>
<reference evidence="2 3" key="1">
    <citation type="submission" date="2012-02" db="EMBL/GenBank/DDBJ databases">
        <title>Whole genome shotgun sequence of Mobilicoccus pelagius NBRC 104925.</title>
        <authorList>
            <person name="Yoshida Y."/>
            <person name="Hosoyama A."/>
            <person name="Tsuchikane K."/>
            <person name="Katsumata H."/>
            <person name="Yamazaki S."/>
            <person name="Fujita N."/>
        </authorList>
    </citation>
    <scope>NUCLEOTIDE SEQUENCE [LARGE SCALE GENOMIC DNA]</scope>
    <source>
        <strain evidence="2 3">NBRC 104925</strain>
    </source>
</reference>
<dbReference type="OrthoDB" id="9798122at2"/>
<organism evidence="2 3">
    <name type="scientific">Mobilicoccus pelagius NBRC 104925</name>
    <dbReference type="NCBI Taxonomy" id="1089455"/>
    <lineage>
        <taxon>Bacteria</taxon>
        <taxon>Bacillati</taxon>
        <taxon>Actinomycetota</taxon>
        <taxon>Actinomycetes</taxon>
        <taxon>Micrococcales</taxon>
        <taxon>Dermatophilaceae</taxon>
        <taxon>Mobilicoccus</taxon>
    </lineage>
</organism>
<evidence type="ECO:0000313" key="2">
    <source>
        <dbReference type="EMBL" id="GAB47334.1"/>
    </source>
</evidence>
<sequence>MTPPHASSDPASATSADARRARSAARLLGGGGRATLTPYRHDPTAELDVLSHGLTADGRLVVVCTETSLADVAAGELGVGAGGGLRNDVADDVHDVRLDVHREAASAEVRILVSSLHLLARVEWVSIAEQRRLAATAELPVFVREPAWSNRNRVGILSVERVALHDSEGTAAWPFAEVAAVAAELSPRATTEALDAAEAVLAADQPALVRLCRDVGAGRADGRVLARRPVGVALTAGRGVHCLDTDPSGITLLHVDDDAETIVFAGFPSTGPTSGPTANPAHHRDAGSTRRL</sequence>
<protein>
    <submittedName>
        <fullName evidence="2">Uncharacterized protein</fullName>
    </submittedName>
</protein>
<dbReference type="STRING" id="1089455.MOPEL_009_00240"/>
<evidence type="ECO:0000313" key="3">
    <source>
        <dbReference type="Proteomes" id="UP000004367"/>
    </source>
</evidence>
<feature type="compositionally biased region" description="Low complexity" evidence="1">
    <location>
        <begin position="1"/>
        <end position="16"/>
    </location>
</feature>
<dbReference type="AlphaFoldDB" id="H5UNM6"/>